<dbReference type="GO" id="GO:0032993">
    <property type="term" value="C:protein-DNA complex"/>
    <property type="evidence" value="ECO:0007669"/>
    <property type="project" value="TreeGrafter"/>
</dbReference>
<dbReference type="InterPro" id="IPR001789">
    <property type="entry name" value="Sig_transdc_resp-reg_receiver"/>
</dbReference>
<feature type="modified residue" description="4-aspartylphosphate" evidence="6">
    <location>
        <position position="64"/>
    </location>
</feature>
<keyword evidence="4" id="KW-0238">DNA-binding</keyword>
<dbReference type="OrthoDB" id="9801602at2"/>
<evidence type="ECO:0000256" key="1">
    <source>
        <dbReference type="ARBA" id="ARBA00022553"/>
    </source>
</evidence>
<reference evidence="8 9" key="1">
    <citation type="submission" date="2017-12" db="EMBL/GenBank/DDBJ databases">
        <title>The genome sequence of Caulobacter sp. 410.</title>
        <authorList>
            <person name="Gao J."/>
            <person name="Mao X."/>
            <person name="Sun J."/>
        </authorList>
    </citation>
    <scope>NUCLEOTIDE SEQUENCE [LARGE SCALE GENOMIC DNA]</scope>
    <source>
        <strain evidence="8 9">410</strain>
    </source>
</reference>
<keyword evidence="2" id="KW-0902">Two-component regulatory system</keyword>
<dbReference type="SMART" id="SM00448">
    <property type="entry name" value="REC"/>
    <property type="match status" value="1"/>
</dbReference>
<keyword evidence="9" id="KW-1185">Reference proteome</keyword>
<evidence type="ECO:0000256" key="3">
    <source>
        <dbReference type="ARBA" id="ARBA00023015"/>
    </source>
</evidence>
<dbReference type="Pfam" id="PF00072">
    <property type="entry name" value="Response_reg"/>
    <property type="match status" value="1"/>
</dbReference>
<dbReference type="GO" id="GO:0000976">
    <property type="term" value="F:transcription cis-regulatory region binding"/>
    <property type="evidence" value="ECO:0007669"/>
    <property type="project" value="TreeGrafter"/>
</dbReference>
<dbReference type="PANTHER" id="PTHR48111">
    <property type="entry name" value="REGULATOR OF RPOS"/>
    <property type="match status" value="1"/>
</dbReference>
<dbReference type="Proteomes" id="UP000234479">
    <property type="component" value="Unassembled WGS sequence"/>
</dbReference>
<proteinExistence type="predicted"/>
<dbReference type="CDD" id="cd17574">
    <property type="entry name" value="REC_OmpR"/>
    <property type="match status" value="1"/>
</dbReference>
<dbReference type="GO" id="GO:0005829">
    <property type="term" value="C:cytosol"/>
    <property type="evidence" value="ECO:0007669"/>
    <property type="project" value="TreeGrafter"/>
</dbReference>
<dbReference type="AlphaFoldDB" id="A0A2N5DKM6"/>
<feature type="domain" description="Response regulatory" evidence="7">
    <location>
        <begin position="15"/>
        <end position="131"/>
    </location>
</feature>
<evidence type="ECO:0000256" key="4">
    <source>
        <dbReference type="ARBA" id="ARBA00023125"/>
    </source>
</evidence>
<keyword evidence="3" id="KW-0805">Transcription regulation</keyword>
<dbReference type="GO" id="GO:0006355">
    <property type="term" value="P:regulation of DNA-templated transcription"/>
    <property type="evidence" value="ECO:0007669"/>
    <property type="project" value="TreeGrafter"/>
</dbReference>
<dbReference type="EMBL" id="PJRS01000018">
    <property type="protein sequence ID" value="PLR26600.1"/>
    <property type="molecule type" value="Genomic_DNA"/>
</dbReference>
<evidence type="ECO:0000313" key="8">
    <source>
        <dbReference type="EMBL" id="PLR26600.1"/>
    </source>
</evidence>
<organism evidence="8 9">
    <name type="scientific">Caulobacter zeae</name>
    <dbReference type="NCBI Taxonomy" id="2055137"/>
    <lineage>
        <taxon>Bacteria</taxon>
        <taxon>Pseudomonadati</taxon>
        <taxon>Pseudomonadota</taxon>
        <taxon>Alphaproteobacteria</taxon>
        <taxon>Caulobacterales</taxon>
        <taxon>Caulobacteraceae</taxon>
        <taxon>Caulobacter</taxon>
    </lineage>
</organism>
<dbReference type="GO" id="GO:0000156">
    <property type="term" value="F:phosphorelay response regulator activity"/>
    <property type="evidence" value="ECO:0007669"/>
    <property type="project" value="TreeGrafter"/>
</dbReference>
<sequence length="135" mass="14827">MVSRRSESNLASSPSVLIADDDALLREILEHKLSMAGYAVTVFEDGRAVLEAARTERPHVVVLDGMMPIIDGFEVLRRMKGDDTLRDIPVVMLTALRGRNDIVTALNLGAADYLPKPFDPDELLARLFRIAPVAA</sequence>
<accession>A0A2N5DKM6</accession>
<evidence type="ECO:0000256" key="5">
    <source>
        <dbReference type="ARBA" id="ARBA00023163"/>
    </source>
</evidence>
<dbReference type="InterPro" id="IPR039420">
    <property type="entry name" value="WalR-like"/>
</dbReference>
<protein>
    <submittedName>
        <fullName evidence="8">Response regulator</fullName>
    </submittedName>
</protein>
<evidence type="ECO:0000256" key="6">
    <source>
        <dbReference type="PROSITE-ProRule" id="PRU00169"/>
    </source>
</evidence>
<name>A0A2N5DKM6_9CAUL</name>
<dbReference type="InterPro" id="IPR011006">
    <property type="entry name" value="CheY-like_superfamily"/>
</dbReference>
<keyword evidence="5" id="KW-0804">Transcription</keyword>
<gene>
    <name evidence="8" type="ORF">SGCZBJ_09695</name>
</gene>
<dbReference type="Gene3D" id="3.40.50.2300">
    <property type="match status" value="1"/>
</dbReference>
<evidence type="ECO:0000259" key="7">
    <source>
        <dbReference type="PROSITE" id="PS50110"/>
    </source>
</evidence>
<evidence type="ECO:0000313" key="9">
    <source>
        <dbReference type="Proteomes" id="UP000234479"/>
    </source>
</evidence>
<dbReference type="SUPFAM" id="SSF52172">
    <property type="entry name" value="CheY-like"/>
    <property type="match status" value="1"/>
</dbReference>
<dbReference type="PROSITE" id="PS50110">
    <property type="entry name" value="RESPONSE_REGULATORY"/>
    <property type="match status" value="1"/>
</dbReference>
<keyword evidence="1 6" id="KW-0597">Phosphoprotein</keyword>
<evidence type="ECO:0000256" key="2">
    <source>
        <dbReference type="ARBA" id="ARBA00023012"/>
    </source>
</evidence>
<dbReference type="PANTHER" id="PTHR48111:SF1">
    <property type="entry name" value="TWO-COMPONENT RESPONSE REGULATOR ORR33"/>
    <property type="match status" value="1"/>
</dbReference>
<comment type="caution">
    <text evidence="8">The sequence shown here is derived from an EMBL/GenBank/DDBJ whole genome shotgun (WGS) entry which is preliminary data.</text>
</comment>